<gene>
    <name evidence="3" type="ORF">WJX73_002897</name>
</gene>
<feature type="region of interest" description="Disordered" evidence="1">
    <location>
        <begin position="70"/>
        <end position="140"/>
    </location>
</feature>
<dbReference type="InterPro" id="IPR027032">
    <property type="entry name" value="Twinkle-like"/>
</dbReference>
<sequence length="791" mass="85395">MSLMFLRERLSWALSLSHLRFESAGCHLKALPQRSFCASPQTYSGPASSLTLQGQRTLLQLSSSSPSAAAAAGRVSSGQPRGPASFHTTAGVYSPRSGAQAPSGTTPAKPNGKSTSSADTSTPEAAVAPSTSSAQQSAGDHNGLLCPKCRGGRNASDLSFNVCIHNDLQGASWNCHRASCPEAGTLRMPGAGPYKGAAGSPGSNESQGRDAGRQVQKAAAPAEPPRVFDPSELKLEPLGQELIDWFQSRGISPGVLKRNRIQQTVRFSRKASQNIPFAAFPYYKDGQICNVKFRSAAKDISQEKGGQRLFLGYDDCVGQDEVIIVEGEMDKLAMEQAGFTNVMSVPDGAALPKTADGEISYMKTGQRIIDETKRFIIAVDNDTAGAQLAEELVRRIGKMRCWRVIFPSGPAPSADASLDLPAANGAAALNGAASNGAAGSNGAVPHQMQSLAVQQPEAGQAVQAPAPASTYRKDANDVLMLDGPEALRRLVEQAEIYPVEGLFEASAYANEVRAAYWGQREEDIGVSTGWNNLDEYYRVVSGELTLVTGIPNSGKSEWIDALLVNLSKSYGWLFAFCSMEKKGRDHCINLIEKWVGKPFHEHAQYSMGRPRMQPQEMEAALEWLDRHHSFIRADEGGLPNITWVIDKAKAAAMRYGIRGLVVDPYNELEHKRANTTSETQHVSAMMSELKSFAQFYNVHVWFVAHPRQAASGWKGEPPSLYDIAGSAHFVNKADNVIVVDRERDPPTPRVKVIVRKIRNKTAGGLGTALLDYDKGSGRYRDAPMMSGGPMQ</sequence>
<dbReference type="Pfam" id="PF03796">
    <property type="entry name" value="DnaB_C"/>
    <property type="match status" value="1"/>
</dbReference>
<dbReference type="PANTHER" id="PTHR12873">
    <property type="entry name" value="T7-LIKE MITOCHONDRIAL DNA HELICASE"/>
    <property type="match status" value="1"/>
</dbReference>
<dbReference type="Gene3D" id="3.40.1360.10">
    <property type="match status" value="1"/>
</dbReference>
<evidence type="ECO:0000259" key="2">
    <source>
        <dbReference type="PROSITE" id="PS51199"/>
    </source>
</evidence>
<dbReference type="Proteomes" id="UP001465755">
    <property type="component" value="Unassembled WGS sequence"/>
</dbReference>
<comment type="caution">
    <text evidence="3">The sequence shown here is derived from an EMBL/GenBank/DDBJ whole genome shotgun (WGS) entry which is preliminary data.</text>
</comment>
<dbReference type="Gene3D" id="3.40.50.300">
    <property type="entry name" value="P-loop containing nucleotide triphosphate hydrolases"/>
    <property type="match status" value="1"/>
</dbReference>
<dbReference type="PROSITE" id="PS51199">
    <property type="entry name" value="SF4_HELICASE"/>
    <property type="match status" value="1"/>
</dbReference>
<dbReference type="GO" id="GO:0003697">
    <property type="term" value="F:single-stranded DNA binding"/>
    <property type="evidence" value="ECO:0007669"/>
    <property type="project" value="InterPro"/>
</dbReference>
<dbReference type="InterPro" id="IPR034154">
    <property type="entry name" value="TOPRIM_DnaG/twinkle"/>
</dbReference>
<dbReference type="EMBL" id="JALJOQ010000013">
    <property type="protein sequence ID" value="KAK9810860.1"/>
    <property type="molecule type" value="Genomic_DNA"/>
</dbReference>
<dbReference type="GO" id="GO:0006260">
    <property type="term" value="P:DNA replication"/>
    <property type="evidence" value="ECO:0007669"/>
    <property type="project" value="InterPro"/>
</dbReference>
<dbReference type="InterPro" id="IPR007694">
    <property type="entry name" value="DNA_helicase_DnaB-like_C"/>
</dbReference>
<dbReference type="InterPro" id="IPR027417">
    <property type="entry name" value="P-loop_NTPase"/>
</dbReference>
<dbReference type="SUPFAM" id="SSF52540">
    <property type="entry name" value="P-loop containing nucleoside triphosphate hydrolases"/>
    <property type="match status" value="1"/>
</dbReference>
<feature type="compositionally biased region" description="Low complexity" evidence="1">
    <location>
        <begin position="70"/>
        <end position="79"/>
    </location>
</feature>
<evidence type="ECO:0000313" key="4">
    <source>
        <dbReference type="Proteomes" id="UP001465755"/>
    </source>
</evidence>
<reference evidence="3 4" key="1">
    <citation type="journal article" date="2024" name="Nat. Commun.">
        <title>Phylogenomics reveals the evolutionary origins of lichenization in chlorophyte algae.</title>
        <authorList>
            <person name="Puginier C."/>
            <person name="Libourel C."/>
            <person name="Otte J."/>
            <person name="Skaloud P."/>
            <person name="Haon M."/>
            <person name="Grisel S."/>
            <person name="Petersen M."/>
            <person name="Berrin J.G."/>
            <person name="Delaux P.M."/>
            <person name="Dal Grande F."/>
            <person name="Keller J."/>
        </authorList>
    </citation>
    <scope>NUCLEOTIDE SEQUENCE [LARGE SCALE GENOMIC DNA]</scope>
    <source>
        <strain evidence="3 4">SAG 2036</strain>
    </source>
</reference>
<feature type="compositionally biased region" description="Polar residues" evidence="1">
    <location>
        <begin position="100"/>
        <end position="139"/>
    </location>
</feature>
<dbReference type="SMART" id="SM00493">
    <property type="entry name" value="TOPRIM"/>
    <property type="match status" value="1"/>
</dbReference>
<dbReference type="PANTHER" id="PTHR12873:SF0">
    <property type="entry name" value="TWINKLE MTDNA HELICASE"/>
    <property type="match status" value="1"/>
</dbReference>
<proteinExistence type="predicted"/>
<protein>
    <recommendedName>
        <fullName evidence="2">SF4 helicase domain-containing protein</fullName>
    </recommendedName>
</protein>
<name>A0AAW1PQZ3_9CHLO</name>
<dbReference type="AlphaFoldDB" id="A0AAW1PQZ3"/>
<dbReference type="InterPro" id="IPR006171">
    <property type="entry name" value="TOPRIM_dom"/>
</dbReference>
<organism evidence="3 4">
    <name type="scientific">Symbiochloris irregularis</name>
    <dbReference type="NCBI Taxonomy" id="706552"/>
    <lineage>
        <taxon>Eukaryota</taxon>
        <taxon>Viridiplantae</taxon>
        <taxon>Chlorophyta</taxon>
        <taxon>core chlorophytes</taxon>
        <taxon>Trebouxiophyceae</taxon>
        <taxon>Trebouxiales</taxon>
        <taxon>Trebouxiaceae</taxon>
        <taxon>Symbiochloris</taxon>
    </lineage>
</organism>
<dbReference type="Pfam" id="PF13662">
    <property type="entry name" value="Toprim_4"/>
    <property type="match status" value="1"/>
</dbReference>
<dbReference type="GO" id="GO:0005524">
    <property type="term" value="F:ATP binding"/>
    <property type="evidence" value="ECO:0007669"/>
    <property type="project" value="InterPro"/>
</dbReference>
<keyword evidence="4" id="KW-1185">Reference proteome</keyword>
<evidence type="ECO:0000313" key="3">
    <source>
        <dbReference type="EMBL" id="KAK9810860.1"/>
    </source>
</evidence>
<feature type="region of interest" description="Disordered" evidence="1">
    <location>
        <begin position="191"/>
        <end position="231"/>
    </location>
</feature>
<accession>A0AAW1PQZ3</accession>
<evidence type="ECO:0000256" key="1">
    <source>
        <dbReference type="SAM" id="MobiDB-lite"/>
    </source>
</evidence>
<dbReference type="SUPFAM" id="SSF56731">
    <property type="entry name" value="DNA primase core"/>
    <property type="match status" value="1"/>
</dbReference>
<feature type="domain" description="SF4 helicase" evidence="2">
    <location>
        <begin position="519"/>
        <end position="786"/>
    </location>
</feature>
<dbReference type="GO" id="GO:0043139">
    <property type="term" value="F:5'-3' DNA helicase activity"/>
    <property type="evidence" value="ECO:0007669"/>
    <property type="project" value="InterPro"/>
</dbReference>
<dbReference type="CDD" id="cd01029">
    <property type="entry name" value="TOPRIM_primases"/>
    <property type="match status" value="1"/>
</dbReference>